<feature type="region of interest" description="Disordered" evidence="1">
    <location>
        <begin position="124"/>
        <end position="153"/>
    </location>
</feature>
<dbReference type="EMBL" id="BLLF01000551">
    <property type="protein sequence ID" value="GFH12889.1"/>
    <property type="molecule type" value="Genomic_DNA"/>
</dbReference>
<dbReference type="Proteomes" id="UP000485058">
    <property type="component" value="Unassembled WGS sequence"/>
</dbReference>
<keyword evidence="3" id="KW-1185">Reference proteome</keyword>
<evidence type="ECO:0000313" key="2">
    <source>
        <dbReference type="EMBL" id="GFH12889.1"/>
    </source>
</evidence>
<protein>
    <submittedName>
        <fullName evidence="2">Uncharacterized protein</fullName>
    </submittedName>
</protein>
<feature type="compositionally biased region" description="Polar residues" evidence="1">
    <location>
        <begin position="1"/>
        <end position="11"/>
    </location>
</feature>
<evidence type="ECO:0000313" key="3">
    <source>
        <dbReference type="Proteomes" id="UP000485058"/>
    </source>
</evidence>
<proteinExistence type="predicted"/>
<comment type="caution">
    <text evidence="2">The sequence shown here is derived from an EMBL/GenBank/DDBJ whole genome shotgun (WGS) entry which is preliminary data.</text>
</comment>
<evidence type="ECO:0000256" key="1">
    <source>
        <dbReference type="SAM" id="MobiDB-lite"/>
    </source>
</evidence>
<name>A0A699Z1M0_HAELA</name>
<sequence length="153" mass="16670">MERPAASQQLNAVLDQQPMQLETTCGDDRAYEDDMMRQRAEARAEDAVNRLRVAQEQLSEWAGSKARDAQTSLGVTQQLLQLLKESNGSSTEPAVAQLLLLQEQLQQSALEATALARDAQADADKLKRSSHKVNKAADHDTPCTLNGLLGQSG</sequence>
<accession>A0A699Z1M0</accession>
<organism evidence="2 3">
    <name type="scientific">Haematococcus lacustris</name>
    <name type="common">Green alga</name>
    <name type="synonym">Haematococcus pluvialis</name>
    <dbReference type="NCBI Taxonomy" id="44745"/>
    <lineage>
        <taxon>Eukaryota</taxon>
        <taxon>Viridiplantae</taxon>
        <taxon>Chlorophyta</taxon>
        <taxon>core chlorophytes</taxon>
        <taxon>Chlorophyceae</taxon>
        <taxon>CS clade</taxon>
        <taxon>Chlamydomonadales</taxon>
        <taxon>Haematococcaceae</taxon>
        <taxon>Haematococcus</taxon>
    </lineage>
</organism>
<reference evidence="2 3" key="1">
    <citation type="submission" date="2020-02" db="EMBL/GenBank/DDBJ databases">
        <title>Draft genome sequence of Haematococcus lacustris strain NIES-144.</title>
        <authorList>
            <person name="Morimoto D."/>
            <person name="Nakagawa S."/>
            <person name="Yoshida T."/>
            <person name="Sawayama S."/>
        </authorList>
    </citation>
    <scope>NUCLEOTIDE SEQUENCE [LARGE SCALE GENOMIC DNA]</scope>
    <source>
        <strain evidence="2 3">NIES-144</strain>
    </source>
</reference>
<gene>
    <name evidence="2" type="ORF">HaLaN_08664</name>
</gene>
<dbReference type="AlphaFoldDB" id="A0A699Z1M0"/>
<feature type="region of interest" description="Disordered" evidence="1">
    <location>
        <begin position="1"/>
        <end position="26"/>
    </location>
</feature>